<dbReference type="GO" id="GO:0005743">
    <property type="term" value="C:mitochondrial inner membrane"/>
    <property type="evidence" value="ECO:0007669"/>
    <property type="project" value="UniProtKB-SubCell"/>
</dbReference>
<keyword evidence="6 15" id="KW-0349">Heme</keyword>
<gene>
    <name evidence="16" type="ORF">ElyMa_000557300</name>
</gene>
<keyword evidence="9" id="KW-0832">Ubl conjugation</keyword>
<keyword evidence="8 15" id="KW-0999">Mitochondrion inner membrane</keyword>
<keyword evidence="10 15" id="KW-0809">Transit peptide</keyword>
<proteinExistence type="inferred from homology"/>
<comment type="subunit">
    <text evidence="15">Component of the cytochrome c oxidase (complex IV, CIV), a multisubunit enzyme composed of a catalytic core of 3 subunits and several supernumerary subunits. The complex exists as a monomer or a dimer and forms supercomplexes (SCs) in the inner mitochondrial membrane with ubiquinol-cytochrome c oxidoreductase (cytochrome b-c1 complex, complex III, CIII).</text>
</comment>
<comment type="subcellular location">
    <subcellularLocation>
        <location evidence="1 15">Mitochondrion inner membrane</location>
        <topology evidence="1 15">Peripheral membrane protein</topology>
        <orientation evidence="1 15">Matrix side</orientation>
    </subcellularLocation>
</comment>
<dbReference type="Gene3D" id="1.25.40.40">
    <property type="entry name" value="Cytochrome c oxidase, subunit Va/VI"/>
    <property type="match status" value="1"/>
</dbReference>
<evidence type="ECO:0000256" key="4">
    <source>
        <dbReference type="ARBA" id="ARBA00021968"/>
    </source>
</evidence>
<evidence type="ECO:0000256" key="13">
    <source>
        <dbReference type="ARBA" id="ARBA00023136"/>
    </source>
</evidence>
<reference evidence="16 17" key="1">
    <citation type="journal article" date="2021" name="Elife">
        <title>Chloroplast acquisition without the gene transfer in kleptoplastic sea slugs, Plakobranchus ocellatus.</title>
        <authorList>
            <person name="Maeda T."/>
            <person name="Takahashi S."/>
            <person name="Yoshida T."/>
            <person name="Shimamura S."/>
            <person name="Takaki Y."/>
            <person name="Nagai Y."/>
            <person name="Toyoda A."/>
            <person name="Suzuki Y."/>
            <person name="Arimoto A."/>
            <person name="Ishii H."/>
            <person name="Satoh N."/>
            <person name="Nishiyama T."/>
            <person name="Hasebe M."/>
            <person name="Maruyama T."/>
            <person name="Minagawa J."/>
            <person name="Obokata J."/>
            <person name="Shigenobu S."/>
        </authorList>
    </citation>
    <scope>NUCLEOTIDE SEQUENCE [LARGE SCALE GENOMIC DNA]</scope>
</reference>
<dbReference type="InterPro" id="IPR036545">
    <property type="entry name" value="Cyt_c_oxidase_su5A/6_sf"/>
</dbReference>
<evidence type="ECO:0000256" key="9">
    <source>
        <dbReference type="ARBA" id="ARBA00022843"/>
    </source>
</evidence>
<dbReference type="FunFam" id="1.25.40.40:FF:000002">
    <property type="entry name" value="cytochrome c oxidase subunit 5A, mitochondrial"/>
    <property type="match status" value="1"/>
</dbReference>
<keyword evidence="12 15" id="KW-0496">Mitochondrion</keyword>
<keyword evidence="5" id="KW-0597">Phosphoprotein</keyword>
<evidence type="ECO:0000256" key="5">
    <source>
        <dbReference type="ARBA" id="ARBA00022553"/>
    </source>
</evidence>
<dbReference type="CDD" id="cd00923">
    <property type="entry name" value="Cyt_c_Oxidase_Va"/>
    <property type="match status" value="1"/>
</dbReference>
<evidence type="ECO:0000256" key="15">
    <source>
        <dbReference type="RuleBase" id="RU368103"/>
    </source>
</evidence>
<dbReference type="PANTHER" id="PTHR14200:SF11">
    <property type="entry name" value="CYTOCHROME C OXIDASE SUBUNIT 5A, MITOCHONDRIAL"/>
    <property type="match status" value="1"/>
</dbReference>
<dbReference type="GO" id="GO:0046872">
    <property type="term" value="F:metal ion binding"/>
    <property type="evidence" value="ECO:0007669"/>
    <property type="project" value="UniProtKB-UniRule"/>
</dbReference>
<evidence type="ECO:0000256" key="3">
    <source>
        <dbReference type="ARBA" id="ARBA00007972"/>
    </source>
</evidence>
<dbReference type="Pfam" id="PF02284">
    <property type="entry name" value="COX5A"/>
    <property type="match status" value="1"/>
</dbReference>
<comment type="caution">
    <text evidence="16">The sequence shown here is derived from an EMBL/GenBank/DDBJ whole genome shotgun (WGS) entry which is preliminary data.</text>
</comment>
<comment type="function">
    <text evidence="15">Component of the cytochrome c oxidase, the last enzyme in the mitochondrial electron transport chain which drives oxidative phosphorylation. The respiratory chain contains 3 multisubunit complexes succinate dehydrogenase (complex II, CII), ubiquinol-cytochrome c oxidoreductase (cytochrome b-c1 complex, complex III, CIII) and cytochrome c oxidase (complex IV, CIV), that cooperate to transfer electrons derived from NADH and succinate to molecular oxygen, creating an electrochemical gradient over the inner membrane that drives transmembrane transport and the ATP synthase. Cytochrome c oxidase is the component of the respiratory chain that catalyzes the reduction of oxygen to water. Electrons originating from reduced cytochrome c in the intermembrane space (IMS) are transferred via the dinuclear copper A center (CU(A)) of subunit 2 and heme A of subunit 1 to the active site in subunit 1, a binuclear center (BNC) formed by heme A3 and copper B (CU(B)). The BNC reduces molecular oxygen to 2 water molecules using 4 electrons from cytochrome c in the IMS and 4 protons from the mitochondrial matrix.</text>
</comment>
<evidence type="ECO:0000313" key="17">
    <source>
        <dbReference type="Proteomes" id="UP000762676"/>
    </source>
</evidence>
<evidence type="ECO:0000256" key="6">
    <source>
        <dbReference type="ARBA" id="ARBA00022617"/>
    </source>
</evidence>
<accession>A0AAV4G2K9</accession>
<keyword evidence="7 15" id="KW-0479">Metal-binding</keyword>
<evidence type="ECO:0000313" key="16">
    <source>
        <dbReference type="EMBL" id="GFR79481.1"/>
    </source>
</evidence>
<organism evidence="16 17">
    <name type="scientific">Elysia marginata</name>
    <dbReference type="NCBI Taxonomy" id="1093978"/>
    <lineage>
        <taxon>Eukaryota</taxon>
        <taxon>Metazoa</taxon>
        <taxon>Spiralia</taxon>
        <taxon>Lophotrochozoa</taxon>
        <taxon>Mollusca</taxon>
        <taxon>Gastropoda</taxon>
        <taxon>Heterobranchia</taxon>
        <taxon>Euthyneura</taxon>
        <taxon>Panpulmonata</taxon>
        <taxon>Sacoglossa</taxon>
        <taxon>Placobranchoidea</taxon>
        <taxon>Plakobranchidae</taxon>
        <taxon>Elysia</taxon>
    </lineage>
</organism>
<dbReference type="SUPFAM" id="SSF48479">
    <property type="entry name" value="Cytochrome c oxidase subunit E"/>
    <property type="match status" value="1"/>
</dbReference>
<evidence type="ECO:0000256" key="2">
    <source>
        <dbReference type="ARBA" id="ARBA00004673"/>
    </source>
</evidence>
<dbReference type="Proteomes" id="UP000762676">
    <property type="component" value="Unassembled WGS sequence"/>
</dbReference>
<comment type="pathway">
    <text evidence="2 15">Energy metabolism; oxidative phosphorylation.</text>
</comment>
<evidence type="ECO:0000256" key="7">
    <source>
        <dbReference type="ARBA" id="ARBA00022723"/>
    </source>
</evidence>
<evidence type="ECO:0000256" key="1">
    <source>
        <dbReference type="ARBA" id="ARBA00004443"/>
    </source>
</evidence>
<dbReference type="GO" id="GO:0006123">
    <property type="term" value="P:mitochondrial electron transport, cytochrome c to oxygen"/>
    <property type="evidence" value="ECO:0007669"/>
    <property type="project" value="UniProtKB-UniRule"/>
</dbReference>
<evidence type="ECO:0000256" key="11">
    <source>
        <dbReference type="ARBA" id="ARBA00023004"/>
    </source>
</evidence>
<evidence type="ECO:0000256" key="14">
    <source>
        <dbReference type="ARBA" id="ARBA00031049"/>
    </source>
</evidence>
<name>A0AAV4G2K9_9GAST</name>
<dbReference type="PANTHER" id="PTHR14200">
    <property type="entry name" value="CYTOCHROME C OXIDASE POLYPEPTIDE"/>
    <property type="match status" value="1"/>
</dbReference>
<evidence type="ECO:0000256" key="10">
    <source>
        <dbReference type="ARBA" id="ARBA00022946"/>
    </source>
</evidence>
<sequence length="199" mass="22959">MADDGNHKFSHQVTQLDKNNDCHVDNNNCDYSGVTGVRQSHGKVETDEEFDNRYIAYFERPNIDGWEIRKAMNDLTGEDLVPEPKIIIAALKACRRLNDFSLAVRYLESVQWKCGNQKDKIWPYIHQEIKPTLDELGILTPEEMGYDKPELALQNVYDIWPATVMVKPIRVQVETRRDKSVPLLPRALLFTCGPSLQER</sequence>
<dbReference type="AlphaFoldDB" id="A0AAV4G2K9"/>
<dbReference type="GO" id="GO:0045277">
    <property type="term" value="C:respiratory chain complex IV"/>
    <property type="evidence" value="ECO:0007669"/>
    <property type="project" value="UniProtKB-UniRule"/>
</dbReference>
<dbReference type="InterPro" id="IPR003204">
    <property type="entry name" value="Cyt_c_oxidase_su5A/6"/>
</dbReference>
<dbReference type="EMBL" id="BMAT01001091">
    <property type="protein sequence ID" value="GFR79481.1"/>
    <property type="molecule type" value="Genomic_DNA"/>
</dbReference>
<keyword evidence="13 15" id="KW-0472">Membrane</keyword>
<evidence type="ECO:0000256" key="12">
    <source>
        <dbReference type="ARBA" id="ARBA00023128"/>
    </source>
</evidence>
<comment type="similarity">
    <text evidence="3 15">Belongs to the cytochrome c oxidase subunit 5A family.</text>
</comment>
<keyword evidence="17" id="KW-1185">Reference proteome</keyword>
<protein>
    <recommendedName>
        <fullName evidence="4 15">Cytochrome c oxidase subunit 5A, mitochondrial</fullName>
    </recommendedName>
    <alternativeName>
        <fullName evidence="14 15">Cytochrome c oxidase polypeptide Va</fullName>
    </alternativeName>
</protein>
<evidence type="ECO:0000256" key="8">
    <source>
        <dbReference type="ARBA" id="ARBA00022792"/>
    </source>
</evidence>
<keyword evidence="11 15" id="KW-0408">Iron</keyword>